<dbReference type="Pfam" id="PF10124">
    <property type="entry name" value="Mu-like_gpT"/>
    <property type="match status" value="1"/>
</dbReference>
<dbReference type="InterPro" id="IPR018774">
    <property type="entry name" value="Phage_Mu_GpT"/>
</dbReference>
<name>A0ABS8C1G8_9ALTE</name>
<comment type="caution">
    <text evidence="2">The sequence shown here is derived from an EMBL/GenBank/DDBJ whole genome shotgun (WGS) entry which is preliminary data.</text>
</comment>
<evidence type="ECO:0000313" key="2">
    <source>
        <dbReference type="EMBL" id="MCB5226172.1"/>
    </source>
</evidence>
<reference evidence="2 3" key="1">
    <citation type="submission" date="2021-10" db="EMBL/GenBank/DDBJ databases">
        <title>Alishewanella koreense sp. nov. isolated from seawater of southwestern coast in South Korea and the proposal for the reclassification of Rheinheimera perlucida and Rheinheimera tuosuensis as Arsukibacterium perlucida and Arsukibacterium tuosuensis.</title>
        <authorList>
            <person name="Kim K.H."/>
            <person name="Ruan W."/>
            <person name="Kim K.R."/>
            <person name="Baek J.H."/>
            <person name="Jeon C.O."/>
        </authorList>
    </citation>
    <scope>NUCLEOTIDE SEQUENCE [LARGE SCALE GENOMIC DNA]</scope>
    <source>
        <strain evidence="2 3">16-MA</strain>
    </source>
</reference>
<evidence type="ECO:0000313" key="3">
    <source>
        <dbReference type="Proteomes" id="UP000633814"/>
    </source>
</evidence>
<dbReference type="RefSeq" id="WP_226750258.1">
    <property type="nucleotide sequence ID" value="NZ_JAEINI020000002.1"/>
</dbReference>
<keyword evidence="3" id="KW-1185">Reference proteome</keyword>
<protein>
    <submittedName>
        <fullName evidence="2">Mu-like prophage major head subunit gpT family protein</fullName>
    </submittedName>
</protein>
<accession>A0ABS8C1G8</accession>
<feature type="domain" description="Bacteriophage Mu GpT" evidence="1">
    <location>
        <begin position="9"/>
        <end position="308"/>
    </location>
</feature>
<dbReference type="EMBL" id="JAEINI020000002">
    <property type="protein sequence ID" value="MCB5226172.1"/>
    <property type="molecule type" value="Genomic_DNA"/>
</dbReference>
<proteinExistence type="predicted"/>
<evidence type="ECO:0000259" key="1">
    <source>
        <dbReference type="Pfam" id="PF10124"/>
    </source>
</evidence>
<gene>
    <name evidence="2" type="ORF">JAO78_005020</name>
</gene>
<sequence length="308" mass="34297">MAMINSATLNALRVSFSKKFEEGKAKAKPQYSQIATVVTSSGKSNTYGWLGQFPKFREWIGDRVLKSMKEHAYTVTNKSFESTVVVDRDDIADDVIGVYAPLMEEMGYGAEVFPDELCFPLLKAGFTTPCYDGQNFFDTDHPVNAEVDGSGADTSVSNAIVDVAYTGEPWFLLDVSRALKPIIYQDRTKAQFQVMDNPDDESVFMRKQFRYGTDVRANAGYGFWQMAVGVKKTLAYQSLWDAITLMKGFKADGGRPLGLGKNKLLLVVPSSMEQLALQLKEREQISDGTTTVSNELRNKFDVLVADFL</sequence>
<organism evidence="2 3">
    <name type="scientific">Alishewanella maricola</name>
    <dbReference type="NCBI Taxonomy" id="2795740"/>
    <lineage>
        <taxon>Bacteria</taxon>
        <taxon>Pseudomonadati</taxon>
        <taxon>Pseudomonadota</taxon>
        <taxon>Gammaproteobacteria</taxon>
        <taxon>Alteromonadales</taxon>
        <taxon>Alteromonadaceae</taxon>
        <taxon>Alishewanella</taxon>
    </lineage>
</organism>
<dbReference type="Proteomes" id="UP000633814">
    <property type="component" value="Unassembled WGS sequence"/>
</dbReference>